<evidence type="ECO:0000256" key="1">
    <source>
        <dbReference type="SAM" id="MobiDB-lite"/>
    </source>
</evidence>
<organism evidence="2 3">
    <name type="scientific">Streptomyces azureus</name>
    <dbReference type="NCBI Taxonomy" id="146537"/>
    <lineage>
        <taxon>Bacteria</taxon>
        <taxon>Bacillati</taxon>
        <taxon>Actinomycetota</taxon>
        <taxon>Actinomycetes</taxon>
        <taxon>Kitasatosporales</taxon>
        <taxon>Streptomycetaceae</taxon>
        <taxon>Streptomyces</taxon>
    </lineage>
</organism>
<keyword evidence="3" id="KW-1185">Reference proteome</keyword>
<evidence type="ECO:0000313" key="2">
    <source>
        <dbReference type="EMBL" id="GAP50060.1"/>
    </source>
</evidence>
<evidence type="ECO:0000313" key="3">
    <source>
        <dbReference type="Proteomes" id="UP000053859"/>
    </source>
</evidence>
<sequence length="84" mass="8822">MTETSASLPGDRAGFPLLGHSPAKSVSKNNSPSSSRIRIPRLPFGKAARATRPVSSGTPSIFLTCNDTDTLPEHNVGLHDHNGS</sequence>
<dbReference type="EMBL" id="DF968322">
    <property type="protein sequence ID" value="GAP50060.1"/>
    <property type="molecule type" value="Genomic_DNA"/>
</dbReference>
<feature type="region of interest" description="Disordered" evidence="1">
    <location>
        <begin position="1"/>
        <end position="60"/>
    </location>
</feature>
<reference evidence="2" key="1">
    <citation type="journal article" date="2015" name="Genome Announc.">
        <title>Draft Genome Sequence of Thiostrepton-Producing Streptomyces azureus ATCC 14921.</title>
        <authorList>
            <person name="Sakihara K."/>
            <person name="Maeda J."/>
            <person name="Tashiro K."/>
            <person name="Fujino Y."/>
            <person name="Kuhara S."/>
            <person name="Ohshima T."/>
            <person name="Ogata S."/>
            <person name="Doi K."/>
        </authorList>
    </citation>
    <scope>NUCLEOTIDE SEQUENCE [LARGE SCALE GENOMIC DNA]</scope>
    <source>
        <strain evidence="2">ATCC14921</strain>
    </source>
</reference>
<name>A0A0K8PQ74_STRAJ</name>
<dbReference type="PATRIC" id="fig|146537.3.peg.5177"/>
<dbReference type="Proteomes" id="UP000053859">
    <property type="component" value="Unassembled WGS sequence"/>
</dbReference>
<dbReference type="AlphaFoldDB" id="A0A0K8PQ74"/>
<proteinExistence type="predicted"/>
<feature type="compositionally biased region" description="Low complexity" evidence="1">
    <location>
        <begin position="21"/>
        <end position="35"/>
    </location>
</feature>
<protein>
    <submittedName>
        <fullName evidence="2">Chromosome undetermined scaffold_50, whole genome shotgun sequence</fullName>
    </submittedName>
</protein>
<gene>
    <name evidence="2" type="ORF">SAZU_4923</name>
</gene>
<accession>A0A0K8PQ74</accession>